<evidence type="ECO:0000256" key="9">
    <source>
        <dbReference type="ARBA" id="ARBA00022842"/>
    </source>
</evidence>
<dbReference type="GO" id="GO:0000288">
    <property type="term" value="P:nuclear-transcribed mRNA catabolic process, deadenylation-dependent decay"/>
    <property type="evidence" value="ECO:0007669"/>
    <property type="project" value="TreeGrafter"/>
</dbReference>
<dbReference type="GO" id="GO:0005759">
    <property type="term" value="C:mitochondrial matrix"/>
    <property type="evidence" value="ECO:0007669"/>
    <property type="project" value="UniProtKB-SubCell"/>
</dbReference>
<evidence type="ECO:0000256" key="8">
    <source>
        <dbReference type="ARBA" id="ARBA00022839"/>
    </source>
</evidence>
<dbReference type="Gene3D" id="3.60.10.10">
    <property type="entry name" value="Endonuclease/exonuclease/phosphatase"/>
    <property type="match status" value="1"/>
</dbReference>
<keyword evidence="8" id="KW-0269">Exonuclease</keyword>
<comment type="cofactor">
    <cofactor evidence="1">
        <name>Mg(2+)</name>
        <dbReference type="ChEBI" id="CHEBI:18420"/>
    </cofactor>
</comment>
<evidence type="ECO:0000256" key="5">
    <source>
        <dbReference type="ARBA" id="ARBA00022722"/>
    </source>
</evidence>
<keyword evidence="11" id="KW-0496">Mitochondrion</keyword>
<dbReference type="GO" id="GO:0004535">
    <property type="term" value="F:poly(A)-specific ribonuclease activity"/>
    <property type="evidence" value="ECO:0007669"/>
    <property type="project" value="UniProtKB-ARBA"/>
</dbReference>
<evidence type="ECO:0000256" key="6">
    <source>
        <dbReference type="ARBA" id="ARBA00022723"/>
    </source>
</evidence>
<evidence type="ECO:0000313" key="17">
    <source>
        <dbReference type="Proteomes" id="UP000005408"/>
    </source>
</evidence>
<evidence type="ECO:0000256" key="7">
    <source>
        <dbReference type="ARBA" id="ARBA00022801"/>
    </source>
</evidence>
<evidence type="ECO:0000256" key="4">
    <source>
        <dbReference type="ARBA" id="ARBA00022664"/>
    </source>
</evidence>
<dbReference type="EnsemblMetazoa" id="G24410.2">
    <property type="protein sequence ID" value="G24410.2:cds"/>
    <property type="gene ID" value="G24410"/>
</dbReference>
<keyword evidence="10" id="KW-0809">Transit peptide</keyword>
<feature type="domain" description="2',5'-phosphodiesterase 12-like N-terminal" evidence="15">
    <location>
        <begin position="117"/>
        <end position="217"/>
    </location>
</feature>
<dbReference type="InterPro" id="IPR050410">
    <property type="entry name" value="CCR4/nocturin_mRNA_transcr"/>
</dbReference>
<dbReference type="PANTHER" id="PTHR12121">
    <property type="entry name" value="CARBON CATABOLITE REPRESSOR PROTEIN 4"/>
    <property type="match status" value="1"/>
</dbReference>
<dbReference type="Pfam" id="PF21171">
    <property type="entry name" value="PDE12-like_N"/>
    <property type="match status" value="1"/>
</dbReference>
<protein>
    <recommendedName>
        <fullName evidence="12">2',5'-phosphodiesterase 12</fullName>
    </recommendedName>
    <alternativeName>
        <fullName evidence="13">Mitochondrial deadenylase</fullName>
    </alternativeName>
</protein>
<dbReference type="InterPro" id="IPR048821">
    <property type="entry name" value="PDE12-like_N"/>
</dbReference>
<keyword evidence="6" id="KW-0479">Metal-binding</keyword>
<dbReference type="GO" id="GO:0046872">
    <property type="term" value="F:metal ion binding"/>
    <property type="evidence" value="ECO:0007669"/>
    <property type="project" value="UniProtKB-KW"/>
</dbReference>
<organism evidence="16 17">
    <name type="scientific">Magallana gigas</name>
    <name type="common">Pacific oyster</name>
    <name type="synonym">Crassostrea gigas</name>
    <dbReference type="NCBI Taxonomy" id="29159"/>
    <lineage>
        <taxon>Eukaryota</taxon>
        <taxon>Metazoa</taxon>
        <taxon>Spiralia</taxon>
        <taxon>Lophotrochozoa</taxon>
        <taxon>Mollusca</taxon>
        <taxon>Bivalvia</taxon>
        <taxon>Autobranchia</taxon>
        <taxon>Pteriomorphia</taxon>
        <taxon>Ostreida</taxon>
        <taxon>Ostreoidea</taxon>
        <taxon>Ostreidae</taxon>
        <taxon>Magallana</taxon>
    </lineage>
</organism>
<evidence type="ECO:0000259" key="15">
    <source>
        <dbReference type="Pfam" id="PF21171"/>
    </source>
</evidence>
<keyword evidence="5" id="KW-0540">Nuclease</keyword>
<name>A0A8W8KLM1_MAGGI</name>
<comment type="subcellular location">
    <subcellularLocation>
        <location evidence="2">Mitochondrion matrix</location>
    </subcellularLocation>
</comment>
<evidence type="ECO:0000256" key="1">
    <source>
        <dbReference type="ARBA" id="ARBA00001946"/>
    </source>
</evidence>
<evidence type="ECO:0000256" key="13">
    <source>
        <dbReference type="ARBA" id="ARBA00083541"/>
    </source>
</evidence>
<evidence type="ECO:0000256" key="3">
    <source>
        <dbReference type="ARBA" id="ARBA00022553"/>
    </source>
</evidence>
<proteinExistence type="predicted"/>
<evidence type="ECO:0000256" key="11">
    <source>
        <dbReference type="ARBA" id="ARBA00023128"/>
    </source>
</evidence>
<dbReference type="FunFam" id="3.60.10.10:FF:000018">
    <property type="entry name" value="2',5'-phosphodiesterase 12"/>
    <property type="match status" value="1"/>
</dbReference>
<evidence type="ECO:0000313" key="16">
    <source>
        <dbReference type="EnsemblMetazoa" id="G24410.2:cds"/>
    </source>
</evidence>
<dbReference type="Proteomes" id="UP000005408">
    <property type="component" value="Unassembled WGS sequence"/>
</dbReference>
<dbReference type="InterPro" id="IPR036691">
    <property type="entry name" value="Endo/exonu/phosph_ase_sf"/>
</dbReference>
<evidence type="ECO:0000256" key="2">
    <source>
        <dbReference type="ARBA" id="ARBA00004305"/>
    </source>
</evidence>
<keyword evidence="3" id="KW-0597">Phosphoprotein</keyword>
<evidence type="ECO:0000256" key="12">
    <source>
        <dbReference type="ARBA" id="ARBA00072755"/>
    </source>
</evidence>
<sequence length="560" mass="63803">MASSVITVQSAPETNKMTVEFNYSHKGANSKQFRMERLKEEEIGQTLSRLKNSIASKFLKRKRKKNEAEQEEEEVQLKFRVNGVEVDTESKMCVSDVLKHGSEVCINEQKYQVSVNPPTAVKIDLPKSIMSGFPVFPKVQLLFANSSDCEYRWNRVHKNHHNISLSEQKEATKLLSNKLMYAPTNDDIDSKLEFTCVPKCGDRSGVPVSVISKVEVEAGPGICPFETRHMYTADPTDSSSFRVMTYNILADVFADSEFTRTELYPYCAPYALSIDYRKQLLMKEILGYNADIICLQEVDEKVFTKFLLPALELNGFSGVYKMKSGKVKEGEALFYRTSKFKTISEHNIDLTDTLEEDGCRDIKEKVVKYQDVYEFYKKRKNILQVCVLESLADPQKKLCVANTHLFFHRDYSYIRVLQGVVSMRHLEMVMNSYKEKGDSISLVFCGDFNASPESALHGFLTKSQIIPGEYKLRVKDTGEEVTSFDFTHSFNLSSACGHPEYTNYVGAFQGHLDYVFVDQTLEVVSVVPTPDHELVTQHRALPSVVFPSDHIAQICVMKWK</sequence>
<reference evidence="16" key="1">
    <citation type="submission" date="2022-08" db="UniProtKB">
        <authorList>
            <consortium name="EnsemblMetazoa"/>
        </authorList>
    </citation>
    <scope>IDENTIFICATION</scope>
    <source>
        <strain evidence="16">05x7-T-G4-1.051#20</strain>
    </source>
</reference>
<accession>A0A8W8KLM1</accession>
<evidence type="ECO:0000259" key="14">
    <source>
        <dbReference type="Pfam" id="PF03372"/>
    </source>
</evidence>
<dbReference type="AlphaFoldDB" id="A0A8W8KLM1"/>
<dbReference type="GO" id="GO:0006397">
    <property type="term" value="P:mRNA processing"/>
    <property type="evidence" value="ECO:0007669"/>
    <property type="project" value="UniProtKB-KW"/>
</dbReference>
<feature type="domain" description="Endonuclease/exonuclease/phosphatase" evidence="14">
    <location>
        <begin position="244"/>
        <end position="550"/>
    </location>
</feature>
<dbReference type="Pfam" id="PF03372">
    <property type="entry name" value="Exo_endo_phos"/>
    <property type="match status" value="1"/>
</dbReference>
<dbReference type="SUPFAM" id="SSF56219">
    <property type="entry name" value="DNase I-like"/>
    <property type="match status" value="1"/>
</dbReference>
<dbReference type="InterPro" id="IPR005135">
    <property type="entry name" value="Endo/exonuclease/phosphatase"/>
</dbReference>
<dbReference type="PANTHER" id="PTHR12121:SF37">
    <property type="entry name" value="2',5'-PHOSPHODIESTERASE 12"/>
    <property type="match status" value="1"/>
</dbReference>
<keyword evidence="17" id="KW-1185">Reference proteome</keyword>
<evidence type="ECO:0000256" key="10">
    <source>
        <dbReference type="ARBA" id="ARBA00022946"/>
    </source>
</evidence>
<keyword evidence="7" id="KW-0378">Hydrolase</keyword>
<keyword evidence="9" id="KW-0460">Magnesium</keyword>
<keyword evidence="4" id="KW-0507">mRNA processing</keyword>